<proteinExistence type="predicted"/>
<gene>
    <name evidence="3" type="ORF">CQW23_14464</name>
</gene>
<keyword evidence="1" id="KW-1133">Transmembrane helix</keyword>
<feature type="transmembrane region" description="Helical" evidence="1">
    <location>
        <begin position="63"/>
        <end position="81"/>
    </location>
</feature>
<protein>
    <recommendedName>
        <fullName evidence="2">DOCKER Lobe A domain-containing protein</fullName>
    </recommendedName>
</protein>
<keyword evidence="4" id="KW-1185">Reference proteome</keyword>
<evidence type="ECO:0000259" key="2">
    <source>
        <dbReference type="Pfam" id="PF06920"/>
    </source>
</evidence>
<dbReference type="Proteomes" id="UP000224567">
    <property type="component" value="Unassembled WGS sequence"/>
</dbReference>
<keyword evidence="1" id="KW-0812">Transmembrane</keyword>
<dbReference type="OrthoDB" id="1696323at2759"/>
<sequence>MALDASLGHSLMSSVMNINKYRYVAAESFYKLEMEFSPVLDVNIMWLLYLCEAHQEMQSWAEAAQCIVTVAGVVMLLVWWLEH</sequence>
<dbReference type="PANTHER" id="PTHR23317:SF76">
    <property type="entry name" value="LD20667P"/>
    <property type="match status" value="1"/>
</dbReference>
<dbReference type="InterPro" id="IPR026791">
    <property type="entry name" value="DOCK"/>
</dbReference>
<evidence type="ECO:0000313" key="4">
    <source>
        <dbReference type="Proteomes" id="UP000224567"/>
    </source>
</evidence>
<dbReference type="EMBL" id="MLFT02000006">
    <property type="protein sequence ID" value="PHT45306.1"/>
    <property type="molecule type" value="Genomic_DNA"/>
</dbReference>
<accession>A0A2G2WJ81</accession>
<dbReference type="InterPro" id="IPR046769">
    <property type="entry name" value="DOCKER_Lobe_A"/>
</dbReference>
<dbReference type="GO" id="GO:0007264">
    <property type="term" value="P:small GTPase-mediated signal transduction"/>
    <property type="evidence" value="ECO:0007669"/>
    <property type="project" value="InterPro"/>
</dbReference>
<reference evidence="4" key="2">
    <citation type="journal article" date="2017" name="J. Anim. Genet.">
        <title>Multiple reference genome sequences of hot pepper reveal the massive evolution of plant disease resistance genes by retroduplication.</title>
        <authorList>
            <person name="Kim S."/>
            <person name="Park J."/>
            <person name="Yeom S.-I."/>
            <person name="Kim Y.-M."/>
            <person name="Seo E."/>
            <person name="Kim K.-T."/>
            <person name="Kim M.-S."/>
            <person name="Lee J.M."/>
            <person name="Cheong K."/>
            <person name="Shin H.-S."/>
            <person name="Kim S.-B."/>
            <person name="Han K."/>
            <person name="Lee J."/>
            <person name="Park M."/>
            <person name="Lee H.-A."/>
            <person name="Lee H.-Y."/>
            <person name="Lee Y."/>
            <person name="Oh S."/>
            <person name="Lee J.H."/>
            <person name="Choi E."/>
            <person name="Choi E."/>
            <person name="Lee S.E."/>
            <person name="Jeon J."/>
            <person name="Kim H."/>
            <person name="Choi G."/>
            <person name="Song H."/>
            <person name="Lee J."/>
            <person name="Lee S.-C."/>
            <person name="Kwon J.-K."/>
            <person name="Lee H.-Y."/>
            <person name="Koo N."/>
            <person name="Hong Y."/>
            <person name="Kim R.W."/>
            <person name="Kang W.-H."/>
            <person name="Huh J.H."/>
            <person name="Kang B.-C."/>
            <person name="Yang T.-J."/>
            <person name="Lee Y.-H."/>
            <person name="Bennetzen J.L."/>
            <person name="Choi D."/>
        </authorList>
    </citation>
    <scope>NUCLEOTIDE SEQUENCE [LARGE SCALE GENOMIC DNA]</scope>
    <source>
        <strain evidence="4">cv. PBC81</strain>
    </source>
</reference>
<keyword evidence="1" id="KW-0472">Membrane</keyword>
<organism evidence="3 4">
    <name type="scientific">Capsicum baccatum</name>
    <name type="common">Peruvian pepper</name>
    <dbReference type="NCBI Taxonomy" id="33114"/>
    <lineage>
        <taxon>Eukaryota</taxon>
        <taxon>Viridiplantae</taxon>
        <taxon>Streptophyta</taxon>
        <taxon>Embryophyta</taxon>
        <taxon>Tracheophyta</taxon>
        <taxon>Spermatophyta</taxon>
        <taxon>Magnoliopsida</taxon>
        <taxon>eudicotyledons</taxon>
        <taxon>Gunneridae</taxon>
        <taxon>Pentapetalae</taxon>
        <taxon>asterids</taxon>
        <taxon>lamiids</taxon>
        <taxon>Solanales</taxon>
        <taxon>Solanaceae</taxon>
        <taxon>Solanoideae</taxon>
        <taxon>Capsiceae</taxon>
        <taxon>Capsicum</taxon>
    </lineage>
</organism>
<feature type="domain" description="DOCKER Lobe A" evidence="2">
    <location>
        <begin position="32"/>
        <end position="75"/>
    </location>
</feature>
<dbReference type="Gene3D" id="1.25.40.410">
    <property type="match status" value="1"/>
</dbReference>
<dbReference type="InterPro" id="IPR043161">
    <property type="entry name" value="DOCK_C_lobe_A"/>
</dbReference>
<dbReference type="STRING" id="33114.A0A2G2WJ81"/>
<evidence type="ECO:0000256" key="1">
    <source>
        <dbReference type="SAM" id="Phobius"/>
    </source>
</evidence>
<dbReference type="PANTHER" id="PTHR23317">
    <property type="entry name" value="DEDICATOR OF CYTOKINESIS DOCK"/>
    <property type="match status" value="1"/>
</dbReference>
<reference evidence="3 4" key="1">
    <citation type="journal article" date="2017" name="Genome Biol.">
        <title>New reference genome sequences of hot pepper reveal the massive evolution of plant disease-resistance genes by retroduplication.</title>
        <authorList>
            <person name="Kim S."/>
            <person name="Park J."/>
            <person name="Yeom S.I."/>
            <person name="Kim Y.M."/>
            <person name="Seo E."/>
            <person name="Kim K.T."/>
            <person name="Kim M.S."/>
            <person name="Lee J.M."/>
            <person name="Cheong K."/>
            <person name="Shin H.S."/>
            <person name="Kim S.B."/>
            <person name="Han K."/>
            <person name="Lee J."/>
            <person name="Park M."/>
            <person name="Lee H.A."/>
            <person name="Lee H.Y."/>
            <person name="Lee Y."/>
            <person name="Oh S."/>
            <person name="Lee J.H."/>
            <person name="Choi E."/>
            <person name="Choi E."/>
            <person name="Lee S.E."/>
            <person name="Jeon J."/>
            <person name="Kim H."/>
            <person name="Choi G."/>
            <person name="Song H."/>
            <person name="Lee J."/>
            <person name="Lee S.C."/>
            <person name="Kwon J.K."/>
            <person name="Lee H.Y."/>
            <person name="Koo N."/>
            <person name="Hong Y."/>
            <person name="Kim R.W."/>
            <person name="Kang W.H."/>
            <person name="Huh J.H."/>
            <person name="Kang B.C."/>
            <person name="Yang T.J."/>
            <person name="Lee Y.H."/>
            <person name="Bennetzen J.L."/>
            <person name="Choi D."/>
        </authorList>
    </citation>
    <scope>NUCLEOTIDE SEQUENCE [LARGE SCALE GENOMIC DNA]</scope>
    <source>
        <strain evidence="4">cv. PBC81</strain>
    </source>
</reference>
<dbReference type="AlphaFoldDB" id="A0A2G2WJ81"/>
<evidence type="ECO:0000313" key="3">
    <source>
        <dbReference type="EMBL" id="PHT45306.1"/>
    </source>
</evidence>
<comment type="caution">
    <text evidence="3">The sequence shown here is derived from an EMBL/GenBank/DDBJ whole genome shotgun (WGS) entry which is preliminary data.</text>
</comment>
<dbReference type="Pfam" id="PF06920">
    <property type="entry name" value="DHR-2_Lobe_A"/>
    <property type="match status" value="1"/>
</dbReference>
<name>A0A2G2WJ81_CAPBA</name>
<dbReference type="GO" id="GO:0005085">
    <property type="term" value="F:guanyl-nucleotide exchange factor activity"/>
    <property type="evidence" value="ECO:0007669"/>
    <property type="project" value="InterPro"/>
</dbReference>